<evidence type="ECO:0000313" key="2">
    <source>
        <dbReference type="Proteomes" id="UP000198238"/>
    </source>
</evidence>
<gene>
    <name evidence="1" type="ORF">BG910_11930</name>
</gene>
<dbReference type="OrthoDB" id="8606700at2"/>
<dbReference type="RefSeq" id="WP_089037040.1">
    <property type="nucleotide sequence ID" value="NZ_CP022278.1"/>
</dbReference>
<dbReference type="KEGG" id="nei:BG910_11930"/>
<dbReference type="EMBL" id="CP022278">
    <property type="protein sequence ID" value="ASK28351.1"/>
    <property type="molecule type" value="Genomic_DNA"/>
</dbReference>
<accession>A0A220S4B0</accession>
<organism evidence="1 2">
    <name type="scientific">Neisseria chenwenguii</name>
    <dbReference type="NCBI Taxonomy" id="1853278"/>
    <lineage>
        <taxon>Bacteria</taxon>
        <taxon>Pseudomonadati</taxon>
        <taxon>Pseudomonadota</taxon>
        <taxon>Betaproteobacteria</taxon>
        <taxon>Neisseriales</taxon>
        <taxon>Neisseriaceae</taxon>
        <taxon>Neisseria</taxon>
    </lineage>
</organism>
<dbReference type="Proteomes" id="UP000198238">
    <property type="component" value="Chromosome"/>
</dbReference>
<sequence>MFKRPEEIIVLLLAVLWAVLTYFTAAYLTGDAYTMFLITGLTLVWAVVCFVLWQRGLSLTVWPLFLGFLVVCWWPLLDWYAVKDLIAAGIDTQAAPIDKPWYVTWTFKIILALIPAAAGYLYKFKRARAAKRQAATNFPAK</sequence>
<keyword evidence="2" id="KW-1185">Reference proteome</keyword>
<protein>
    <submittedName>
        <fullName evidence="1">Uncharacterized protein</fullName>
    </submittedName>
</protein>
<reference evidence="1 2" key="1">
    <citation type="submission" date="2017-06" db="EMBL/GenBank/DDBJ databases">
        <title>Neisseria chenwenguii sp. nov., isolated from the intestinal contents of Tibetan Plateau Pika in Yushu, Qinghai Province, China.</title>
        <authorList>
            <person name="Zhang G."/>
        </authorList>
    </citation>
    <scope>NUCLEOTIDE SEQUENCE [LARGE SCALE GENOMIC DNA]</scope>
    <source>
        <strain evidence="1 2">10023</strain>
    </source>
</reference>
<name>A0A220S4B0_9NEIS</name>
<proteinExistence type="predicted"/>
<dbReference type="AlphaFoldDB" id="A0A220S4B0"/>
<evidence type="ECO:0000313" key="1">
    <source>
        <dbReference type="EMBL" id="ASK28351.1"/>
    </source>
</evidence>